<evidence type="ECO:0000256" key="18">
    <source>
        <dbReference type="ARBA" id="ARBA00023268"/>
    </source>
</evidence>
<dbReference type="InterPro" id="IPR012310">
    <property type="entry name" value="DNA_ligase_ATP-dep_cent"/>
</dbReference>
<evidence type="ECO:0000256" key="9">
    <source>
        <dbReference type="ARBA" id="ARBA00022763"/>
    </source>
</evidence>
<dbReference type="AlphaFoldDB" id="A0A221MBD4"/>
<keyword evidence="7" id="KW-0479">Metal-binding</keyword>
<dbReference type="GO" id="GO:0046872">
    <property type="term" value="F:metal ion binding"/>
    <property type="evidence" value="ECO:0007669"/>
    <property type="project" value="UniProtKB-KW"/>
</dbReference>
<evidence type="ECO:0000256" key="2">
    <source>
        <dbReference type="ARBA" id="ARBA00012727"/>
    </source>
</evidence>
<evidence type="ECO:0000256" key="15">
    <source>
        <dbReference type="ARBA" id="ARBA00023172"/>
    </source>
</evidence>
<dbReference type="EMBL" id="CP022437">
    <property type="protein sequence ID" value="ASN04953.1"/>
    <property type="molecule type" value="Genomic_DNA"/>
</dbReference>
<evidence type="ECO:0000256" key="10">
    <source>
        <dbReference type="ARBA" id="ARBA00022801"/>
    </source>
</evidence>
<keyword evidence="8" id="KW-0547">Nucleotide-binding</keyword>
<keyword evidence="16" id="KW-0234">DNA repair</keyword>
<dbReference type="GO" id="GO:0004527">
    <property type="term" value="F:exonuclease activity"/>
    <property type="evidence" value="ECO:0007669"/>
    <property type="project" value="UniProtKB-KW"/>
</dbReference>
<dbReference type="GO" id="GO:0003910">
    <property type="term" value="F:DNA ligase (ATP) activity"/>
    <property type="evidence" value="ECO:0007669"/>
    <property type="project" value="UniProtKB-EC"/>
</dbReference>
<evidence type="ECO:0000256" key="14">
    <source>
        <dbReference type="ARBA" id="ARBA00023125"/>
    </source>
</evidence>
<dbReference type="PANTHER" id="PTHR42705">
    <property type="entry name" value="BIFUNCTIONAL NON-HOMOLOGOUS END JOINING PROTEIN LIGD"/>
    <property type="match status" value="1"/>
</dbReference>
<comment type="similarity">
    <text evidence="22">In the N-terminal section; belongs to the LigD polymerase family.</text>
</comment>
<gene>
    <name evidence="24" type="primary">ligD</name>
    <name evidence="24" type="ORF">CFK40_07975</name>
</gene>
<dbReference type="KEGG" id="vne:CFK40_07975"/>
<keyword evidence="18" id="KW-0511">Multifunctional enzyme</keyword>
<dbReference type="GO" id="GO:0005524">
    <property type="term" value="F:ATP binding"/>
    <property type="evidence" value="ECO:0007669"/>
    <property type="project" value="UniProtKB-KW"/>
</dbReference>
<evidence type="ECO:0000313" key="24">
    <source>
        <dbReference type="EMBL" id="ASN04953.1"/>
    </source>
</evidence>
<dbReference type="GO" id="GO:0003887">
    <property type="term" value="F:DNA-directed DNA polymerase activity"/>
    <property type="evidence" value="ECO:0007669"/>
    <property type="project" value="UniProtKB-KW"/>
</dbReference>
<protein>
    <recommendedName>
        <fullName evidence="2">DNA ligase (ATP)</fullName>
        <ecNumber evidence="2">6.5.1.1</ecNumber>
    </recommendedName>
    <alternativeName>
        <fullName evidence="19">NHEJ DNA polymerase</fullName>
    </alternativeName>
</protein>
<dbReference type="Pfam" id="PF21686">
    <property type="entry name" value="LigD_Prim-Pol"/>
    <property type="match status" value="1"/>
</dbReference>
<dbReference type="OrthoDB" id="9802472at2"/>
<dbReference type="Pfam" id="PF01068">
    <property type="entry name" value="DNA_ligase_A_M"/>
    <property type="match status" value="1"/>
</dbReference>
<comment type="cofactor">
    <cofactor evidence="1">
        <name>Mn(2+)</name>
        <dbReference type="ChEBI" id="CHEBI:29035"/>
    </cofactor>
</comment>
<evidence type="ECO:0000256" key="16">
    <source>
        <dbReference type="ARBA" id="ARBA00023204"/>
    </source>
</evidence>
<keyword evidence="12" id="KW-0067">ATP-binding</keyword>
<keyword evidence="14" id="KW-0238">DNA-binding</keyword>
<dbReference type="Proteomes" id="UP000204391">
    <property type="component" value="Chromosome"/>
</dbReference>
<evidence type="ECO:0000256" key="21">
    <source>
        <dbReference type="ARBA" id="ARBA00049981"/>
    </source>
</evidence>
<comment type="similarity">
    <text evidence="21">In the C-terminal section; belongs to the ATP-dependent DNA ligase family.</text>
</comment>
<keyword evidence="13" id="KW-0239">DNA-directed DNA polymerase</keyword>
<dbReference type="InterPro" id="IPR052171">
    <property type="entry name" value="NHEJ_LigD"/>
</dbReference>
<evidence type="ECO:0000259" key="23">
    <source>
        <dbReference type="PROSITE" id="PS50160"/>
    </source>
</evidence>
<sequence length="605" mass="69072">MKLMHPIARAQIPTEPGWVYEVKYDGFRCILHWEKGNIKLVSRNDIDLTDKFPEIIAFCLANQDVLSKLLPLKIDGELVIINNAFQANFSAIQKRGRLTKKETINKASEARPATFLAFDLLEQKGSPLIKKTHMERKKLLLAFFKLAKINCTITRLNRLSFVPSYENERDLWGYVFDHKAEGIIAKRKKSFYGSGKHHNDWFKIKNWRTLDGILTSLDTKNDYFTVKVNEGDHLVEVGKCKHGVDSSELTTLRELFVSKGTKKGSEHVLPPAICAEINTLDFVKNELREPSIKKLLVNNSAADCTRAKMQIDMAMIPASIEPSNTNKIFWPAKGQTKGDLLIYLREISPYMLPMLRDRILTVIRSPDGVREQFFFQKHLPDYAPSFIKSLPIDDEIFFICDQLESLLWFANHGAIEYHTPFQTVGDPNPIEIVFDLDPPDRSRFPLAIQAANILKQLLDDLSLVSFVKTSGSKGIQVHIPIPKNSLTYDETGIFTEAIAMTIEKEYPKLFTTERLKKNRSGRMYIDYIQHGKDKTIITAYSPRKTEDATVATPLYWEEVGEGLTPEMFTINNVVERVQMLGCPFTGYADIGETQKMENVRSLLEK</sequence>
<feature type="domain" description="ATP-dependent DNA ligase family profile" evidence="23">
    <location>
        <begin position="106"/>
        <end position="218"/>
    </location>
</feature>
<evidence type="ECO:0000256" key="5">
    <source>
        <dbReference type="ARBA" id="ARBA00022695"/>
    </source>
</evidence>
<name>A0A221MBD4_9BACI</name>
<evidence type="ECO:0000256" key="8">
    <source>
        <dbReference type="ARBA" id="ARBA00022741"/>
    </source>
</evidence>
<evidence type="ECO:0000313" key="25">
    <source>
        <dbReference type="Proteomes" id="UP000204391"/>
    </source>
</evidence>
<evidence type="ECO:0000256" key="11">
    <source>
        <dbReference type="ARBA" id="ARBA00022839"/>
    </source>
</evidence>
<evidence type="ECO:0000256" key="4">
    <source>
        <dbReference type="ARBA" id="ARBA00022679"/>
    </source>
</evidence>
<dbReference type="InterPro" id="IPR016059">
    <property type="entry name" value="DNA_ligase_ATP-dep_CS"/>
</dbReference>
<evidence type="ECO:0000256" key="19">
    <source>
        <dbReference type="ARBA" id="ARBA00029943"/>
    </source>
</evidence>
<dbReference type="GO" id="GO:0006310">
    <property type="term" value="P:DNA recombination"/>
    <property type="evidence" value="ECO:0007669"/>
    <property type="project" value="UniProtKB-KW"/>
</dbReference>
<dbReference type="InterPro" id="IPR014143">
    <property type="entry name" value="NHEJ_ligase_prk"/>
</dbReference>
<dbReference type="PROSITE" id="PS00697">
    <property type="entry name" value="DNA_LIGASE_A1"/>
    <property type="match status" value="1"/>
</dbReference>
<keyword evidence="6" id="KW-0540">Nuclease</keyword>
<evidence type="ECO:0000256" key="7">
    <source>
        <dbReference type="ARBA" id="ARBA00022723"/>
    </source>
</evidence>
<dbReference type="Gene3D" id="3.30.470.30">
    <property type="entry name" value="DNA ligase/mRNA capping enzyme"/>
    <property type="match status" value="1"/>
</dbReference>
<keyword evidence="17" id="KW-0464">Manganese</keyword>
<dbReference type="Gene3D" id="3.90.920.10">
    <property type="entry name" value="DNA primase, PRIM domain"/>
    <property type="match status" value="1"/>
</dbReference>
<keyword evidence="9" id="KW-0227">DNA damage</keyword>
<evidence type="ECO:0000256" key="20">
    <source>
        <dbReference type="ARBA" id="ARBA00034003"/>
    </source>
</evidence>
<organism evidence="24 25">
    <name type="scientific">Virgibacillus necropolis</name>
    <dbReference type="NCBI Taxonomy" id="163877"/>
    <lineage>
        <taxon>Bacteria</taxon>
        <taxon>Bacillati</taxon>
        <taxon>Bacillota</taxon>
        <taxon>Bacilli</taxon>
        <taxon>Bacillales</taxon>
        <taxon>Bacillaceae</taxon>
        <taxon>Virgibacillus</taxon>
    </lineage>
</organism>
<dbReference type="CDD" id="cd07906">
    <property type="entry name" value="Adenylation_DNA_ligase_LigD_LigC"/>
    <property type="match status" value="1"/>
</dbReference>
<comment type="catalytic activity">
    <reaction evidence="20">
        <text>ATP + (deoxyribonucleotide)n-3'-hydroxyl + 5'-phospho-(deoxyribonucleotide)m = (deoxyribonucleotide)n+m + AMP + diphosphate.</text>
        <dbReference type="EC" id="6.5.1.1"/>
    </reaction>
</comment>
<dbReference type="SUPFAM" id="SSF56091">
    <property type="entry name" value="DNA ligase/mRNA capping enzyme, catalytic domain"/>
    <property type="match status" value="1"/>
</dbReference>
<dbReference type="NCBIfam" id="TIGR02776">
    <property type="entry name" value="NHEJ_ligase_prk"/>
    <property type="match status" value="1"/>
</dbReference>
<evidence type="ECO:0000256" key="6">
    <source>
        <dbReference type="ARBA" id="ARBA00022722"/>
    </source>
</evidence>
<keyword evidence="25" id="KW-1185">Reference proteome</keyword>
<evidence type="ECO:0000256" key="17">
    <source>
        <dbReference type="ARBA" id="ARBA00023211"/>
    </source>
</evidence>
<accession>A0A221MBD4</accession>
<dbReference type="NCBIfam" id="TIGR02778">
    <property type="entry name" value="ligD_pol"/>
    <property type="match status" value="1"/>
</dbReference>
<dbReference type="InterPro" id="IPR014145">
    <property type="entry name" value="LigD_pol_dom"/>
</dbReference>
<keyword evidence="5" id="KW-0548">Nucleotidyltransferase</keyword>
<dbReference type="PROSITE" id="PS50160">
    <property type="entry name" value="DNA_LIGASE_A3"/>
    <property type="match status" value="1"/>
</dbReference>
<dbReference type="EC" id="6.5.1.1" evidence="2"/>
<keyword evidence="4" id="KW-0808">Transferase</keyword>
<evidence type="ECO:0000256" key="12">
    <source>
        <dbReference type="ARBA" id="ARBA00022840"/>
    </source>
</evidence>
<keyword evidence="11" id="KW-0269">Exonuclease</keyword>
<evidence type="ECO:0000256" key="13">
    <source>
        <dbReference type="ARBA" id="ARBA00022932"/>
    </source>
</evidence>
<proteinExistence type="inferred from homology"/>
<dbReference type="GO" id="GO:0006281">
    <property type="term" value="P:DNA repair"/>
    <property type="evidence" value="ECO:0007669"/>
    <property type="project" value="UniProtKB-KW"/>
</dbReference>
<evidence type="ECO:0000256" key="3">
    <source>
        <dbReference type="ARBA" id="ARBA00022598"/>
    </source>
</evidence>
<keyword evidence="15" id="KW-0233">DNA recombination</keyword>
<evidence type="ECO:0000256" key="1">
    <source>
        <dbReference type="ARBA" id="ARBA00001936"/>
    </source>
</evidence>
<keyword evidence="3 24" id="KW-0436">Ligase</keyword>
<dbReference type="GO" id="GO:0003677">
    <property type="term" value="F:DNA binding"/>
    <property type="evidence" value="ECO:0007669"/>
    <property type="project" value="UniProtKB-KW"/>
</dbReference>
<dbReference type="PANTHER" id="PTHR42705:SF2">
    <property type="entry name" value="BIFUNCTIONAL NON-HOMOLOGOUS END JOINING PROTEIN LIGD"/>
    <property type="match status" value="1"/>
</dbReference>
<dbReference type="RefSeq" id="WP_089531804.1">
    <property type="nucleotide sequence ID" value="NZ_CP022437.1"/>
</dbReference>
<keyword evidence="10" id="KW-0378">Hydrolase</keyword>
<reference evidence="24 25" key="1">
    <citation type="journal article" date="2003" name="Int. J. Syst. Evol. Microbiol.">
        <title>Virgibacillus carmonensis sp. nov., Virgibacillus necropolis sp. nov. and Virgibacillus picturae sp. nov., three novel species isolated from deteriorated mural paintings, transfer of the species of the genus salibacillus to Virgibacillus, as Virgibacillus marismortui comb. nov. and Virgibacillus salexigens comb. nov., and emended description of the genus Virgibacillus.</title>
        <authorList>
            <person name="Heyrman J."/>
            <person name="Logan N.A."/>
            <person name="Busse H.J."/>
            <person name="Balcaen A."/>
            <person name="Lebbe L."/>
            <person name="Rodriguez-Diaz M."/>
            <person name="Swings J."/>
            <person name="De Vos P."/>
        </authorList>
    </citation>
    <scope>NUCLEOTIDE SEQUENCE [LARGE SCALE GENOMIC DNA]</scope>
    <source>
        <strain evidence="24 25">LMG 19488</strain>
    </source>
</reference>
<dbReference type="NCBIfam" id="TIGR02779">
    <property type="entry name" value="NHEJ_ligase_lig"/>
    <property type="match status" value="1"/>
</dbReference>
<dbReference type="InterPro" id="IPR014146">
    <property type="entry name" value="LigD_ligase_dom"/>
</dbReference>
<evidence type="ECO:0000256" key="22">
    <source>
        <dbReference type="ARBA" id="ARBA00049990"/>
    </source>
</evidence>